<dbReference type="EMBL" id="JAHLQO010000006">
    <property type="protein sequence ID" value="MBU5669938.1"/>
    <property type="molecule type" value="Genomic_DNA"/>
</dbReference>
<gene>
    <name evidence="4 6" type="primary">hrcA</name>
    <name evidence="6" type="ORF">KQI68_08835</name>
</gene>
<evidence type="ECO:0000313" key="6">
    <source>
        <dbReference type="EMBL" id="MBU5669938.1"/>
    </source>
</evidence>
<organism evidence="6 7">
    <name type="scientific">Peptoniphilus ovalis</name>
    <dbReference type="NCBI Taxonomy" id="2841503"/>
    <lineage>
        <taxon>Bacteria</taxon>
        <taxon>Bacillati</taxon>
        <taxon>Bacillota</taxon>
        <taxon>Tissierellia</taxon>
        <taxon>Tissierellales</taxon>
        <taxon>Peptoniphilaceae</taxon>
        <taxon>Peptoniphilus</taxon>
    </lineage>
</organism>
<evidence type="ECO:0000313" key="7">
    <source>
        <dbReference type="Proteomes" id="UP000783742"/>
    </source>
</evidence>
<keyword evidence="4" id="KW-0346">Stress response</keyword>
<keyword evidence="2 4" id="KW-0805">Transcription regulation</keyword>
<comment type="caution">
    <text evidence="6">The sequence shown here is derived from an EMBL/GenBank/DDBJ whole genome shotgun (WGS) entry which is preliminary data.</text>
</comment>
<keyword evidence="1 4" id="KW-0678">Repressor</keyword>
<evidence type="ECO:0000256" key="3">
    <source>
        <dbReference type="ARBA" id="ARBA00023163"/>
    </source>
</evidence>
<name>A0ABS6FIE3_9FIRM</name>
<proteinExistence type="inferred from homology"/>
<feature type="domain" description="Heat-inducible transcription repressor HrcA C-terminal" evidence="5">
    <location>
        <begin position="106"/>
        <end position="321"/>
    </location>
</feature>
<dbReference type="PANTHER" id="PTHR34824">
    <property type="entry name" value="HEAT-INDUCIBLE TRANSCRIPTION REPRESSOR HRCA"/>
    <property type="match status" value="1"/>
</dbReference>
<comment type="function">
    <text evidence="4">Negative regulator of class I heat shock genes (grpE-dnaK-dnaJ and groELS operons). Prevents heat-shock induction of these operons.</text>
</comment>
<dbReference type="NCBIfam" id="TIGR00331">
    <property type="entry name" value="hrcA"/>
    <property type="match status" value="1"/>
</dbReference>
<dbReference type="InterPro" id="IPR021153">
    <property type="entry name" value="HrcA_C"/>
</dbReference>
<protein>
    <recommendedName>
        <fullName evidence="4">Heat-inducible transcription repressor HrcA</fullName>
    </recommendedName>
</protein>
<evidence type="ECO:0000256" key="4">
    <source>
        <dbReference type="HAMAP-Rule" id="MF_00081"/>
    </source>
</evidence>
<dbReference type="RefSeq" id="WP_216549778.1">
    <property type="nucleotide sequence ID" value="NZ_JAHLQO010000006.1"/>
</dbReference>
<dbReference type="PIRSF" id="PIRSF005485">
    <property type="entry name" value="HrcA"/>
    <property type="match status" value="1"/>
</dbReference>
<dbReference type="PANTHER" id="PTHR34824:SF1">
    <property type="entry name" value="HEAT-INDUCIBLE TRANSCRIPTION REPRESSOR HRCA"/>
    <property type="match status" value="1"/>
</dbReference>
<evidence type="ECO:0000256" key="1">
    <source>
        <dbReference type="ARBA" id="ARBA00022491"/>
    </source>
</evidence>
<dbReference type="Pfam" id="PF01628">
    <property type="entry name" value="HrcA"/>
    <property type="match status" value="1"/>
</dbReference>
<reference evidence="6 7" key="1">
    <citation type="submission" date="2021-06" db="EMBL/GenBank/DDBJ databases">
        <authorList>
            <person name="Sun Q."/>
            <person name="Li D."/>
        </authorList>
    </citation>
    <scope>NUCLEOTIDE SEQUENCE [LARGE SCALE GENOMIC DNA]</scope>
    <source>
        <strain evidence="6 7">MSJ-1</strain>
    </source>
</reference>
<evidence type="ECO:0000259" key="5">
    <source>
        <dbReference type="Pfam" id="PF01628"/>
    </source>
</evidence>
<sequence>MDIRKINILRAIIEAYIDMPTPVGSRTLSKDYDLGVSSATIRNEMADLEDLGFLNKPHQSAGRIPSDKAYRFYVDEIYENFGSFEDKLTSKKLKDEILRSANNHEEFYKKTVSLLADISNCTAYLVAPERNDTEIKRIVLVKLTEKEALLVLIGNKGVLERYTLEIEGLNDEDIYYIEDRLNEKITGIDFNKIKSLKISLSDDYVKHARFISNIIKLASGFNKKVSSVEIYYDGLTNILNFDEYKDLEKAREFMNLVEDKDSLFEILHENNFSRDIEVVIGEENSASLMKENTIIRANFNLSNDTFGSIGIIGPVRIDYSRLFKLLKVFRDAVTNGLREM</sequence>
<dbReference type="Proteomes" id="UP000783742">
    <property type="component" value="Unassembled WGS sequence"/>
</dbReference>
<evidence type="ECO:0000256" key="2">
    <source>
        <dbReference type="ARBA" id="ARBA00023015"/>
    </source>
</evidence>
<keyword evidence="7" id="KW-1185">Reference proteome</keyword>
<comment type="similarity">
    <text evidence="4">Belongs to the HrcA family.</text>
</comment>
<keyword evidence="3 4" id="KW-0804">Transcription</keyword>
<accession>A0ABS6FIE3</accession>
<dbReference type="InterPro" id="IPR002571">
    <property type="entry name" value="HrcA"/>
</dbReference>
<dbReference type="HAMAP" id="MF_00081">
    <property type="entry name" value="HrcA"/>
    <property type="match status" value="1"/>
</dbReference>